<dbReference type="InterPro" id="IPR000488">
    <property type="entry name" value="Death_dom"/>
</dbReference>
<evidence type="ECO:0000313" key="10">
    <source>
        <dbReference type="RefSeq" id="XP_022332088.1"/>
    </source>
</evidence>
<dbReference type="RefSeq" id="XP_022332088.1">
    <property type="nucleotide sequence ID" value="XM_022476380.1"/>
</dbReference>
<dbReference type="OrthoDB" id="10037120at2759"/>
<feature type="compositionally biased region" description="Low complexity" evidence="6">
    <location>
        <begin position="379"/>
        <end position="389"/>
    </location>
</feature>
<dbReference type="Proteomes" id="UP000694844">
    <property type="component" value="Chromosome 1"/>
</dbReference>
<feature type="region of interest" description="Disordered" evidence="6">
    <location>
        <begin position="319"/>
        <end position="354"/>
    </location>
</feature>
<protein>
    <submittedName>
        <fullName evidence="10">Myeloid differentiation primary response protein MyD88-like</fullName>
    </submittedName>
</protein>
<dbReference type="GeneID" id="111129875"/>
<keyword evidence="9" id="KW-1185">Reference proteome</keyword>
<evidence type="ECO:0000256" key="2">
    <source>
        <dbReference type="ARBA" id="ARBA00022490"/>
    </source>
</evidence>
<dbReference type="InterPro" id="IPR000157">
    <property type="entry name" value="TIR_dom"/>
</dbReference>
<dbReference type="GO" id="GO:0034142">
    <property type="term" value="P:toll-like receptor 4 signaling pathway"/>
    <property type="evidence" value="ECO:0007669"/>
    <property type="project" value="TreeGrafter"/>
</dbReference>
<comment type="subcellular location">
    <subcellularLocation>
        <location evidence="1">Cytoplasm</location>
    </subcellularLocation>
</comment>
<dbReference type="InterPro" id="IPR035897">
    <property type="entry name" value="Toll_tir_struct_dom_sf"/>
</dbReference>
<dbReference type="KEGG" id="cvn:111129875"/>
<dbReference type="Gene3D" id="1.10.533.10">
    <property type="entry name" value="Death Domain, Fas"/>
    <property type="match status" value="1"/>
</dbReference>
<dbReference type="GO" id="GO:0008063">
    <property type="term" value="P:Toll signaling pathway"/>
    <property type="evidence" value="ECO:0007669"/>
    <property type="project" value="TreeGrafter"/>
</dbReference>
<dbReference type="InterPro" id="IPR034249">
    <property type="entry name" value="MyD88_Death"/>
</dbReference>
<dbReference type="InterPro" id="IPR017281">
    <property type="entry name" value="Myelin_different_resp_MyD88"/>
</dbReference>
<sequence length="454" mass="50508">MSMSEMEILDTNGESISLDDKYKAIPLDALRVSARKKLSLYLNVQSEIVNDTNGLVSDYNGLAEMVGFGFLEIKEFERQKNPTDELLTEWTNRPDLAPTIGKLWEFLVELGRLDVLQDCKNLIIRDADNYIRMVEEMKSKESPVQEDWVTSTETAIDHDVDEIAILCKDDVEKGTPQYFDAFICYSPQGEDLTFVKEMITKLENPPHNLKLFVPWRDDLPGGSRYVIDARLIEMRCKRMVIIMSRNYQNSAAADFQVKFAHALSPGARSKKLIPVLIESGIQVPQVLRHVTLCDYTKQDLKDWFWDRLSKAIKAPLDPQNSGYGTKAMTSPSSSSSLSSASSSKPSSDISSGGLGFHAGSNANVRQELSELCHLPASQSSASISSTSSADGQSYTSRGSAPHPSSDPMEHIDITSMGPDSMVKKSRKEKKTSFFPKNIFNKFKSSGSNNTSSHC</sequence>
<dbReference type="GO" id="GO:0005737">
    <property type="term" value="C:cytoplasm"/>
    <property type="evidence" value="ECO:0007669"/>
    <property type="project" value="UniProtKB-SubCell"/>
</dbReference>
<dbReference type="SUPFAM" id="SSF52200">
    <property type="entry name" value="Toll/Interleukin receptor TIR domain"/>
    <property type="match status" value="1"/>
</dbReference>
<dbReference type="Gene3D" id="3.40.50.10140">
    <property type="entry name" value="Toll/interleukin-1 receptor homology (TIR) domain"/>
    <property type="match status" value="1"/>
</dbReference>
<dbReference type="GO" id="GO:0005886">
    <property type="term" value="C:plasma membrane"/>
    <property type="evidence" value="ECO:0007669"/>
    <property type="project" value="TreeGrafter"/>
</dbReference>
<name>A0A8B8DWU3_CRAVI</name>
<evidence type="ECO:0000313" key="9">
    <source>
        <dbReference type="Proteomes" id="UP000694844"/>
    </source>
</evidence>
<evidence type="ECO:0000256" key="4">
    <source>
        <dbReference type="ARBA" id="ARBA00022859"/>
    </source>
</evidence>
<dbReference type="GO" id="GO:0050830">
    <property type="term" value="P:defense response to Gram-positive bacterium"/>
    <property type="evidence" value="ECO:0007669"/>
    <property type="project" value="TreeGrafter"/>
</dbReference>
<evidence type="ECO:0000256" key="3">
    <source>
        <dbReference type="ARBA" id="ARBA00022588"/>
    </source>
</evidence>
<dbReference type="CDD" id="cd08312">
    <property type="entry name" value="Death_MyD88"/>
    <property type="match status" value="1"/>
</dbReference>
<dbReference type="GO" id="GO:0043123">
    <property type="term" value="P:positive regulation of canonical NF-kappaB signal transduction"/>
    <property type="evidence" value="ECO:0007669"/>
    <property type="project" value="InterPro"/>
</dbReference>
<dbReference type="PANTHER" id="PTHR15079:SF3">
    <property type="entry name" value="MYELOID DIFFERENTIATION PRIMARY RESPONSE PROTEIN MYD88"/>
    <property type="match status" value="1"/>
</dbReference>
<dbReference type="GO" id="GO:0002755">
    <property type="term" value="P:MyD88-dependent toll-like receptor signaling pathway"/>
    <property type="evidence" value="ECO:0007669"/>
    <property type="project" value="InterPro"/>
</dbReference>
<dbReference type="Pfam" id="PF00531">
    <property type="entry name" value="Death"/>
    <property type="match status" value="1"/>
</dbReference>
<evidence type="ECO:0000259" key="7">
    <source>
        <dbReference type="PROSITE" id="PS50017"/>
    </source>
</evidence>
<dbReference type="FunFam" id="1.10.533.10:FF:000029">
    <property type="entry name" value="Myeloid differentiation primary response protein MyD88"/>
    <property type="match status" value="1"/>
</dbReference>
<dbReference type="SUPFAM" id="SSF47986">
    <property type="entry name" value="DEATH domain"/>
    <property type="match status" value="1"/>
</dbReference>
<dbReference type="GO" id="GO:0035325">
    <property type="term" value="F:Toll-like receptor binding"/>
    <property type="evidence" value="ECO:0007669"/>
    <property type="project" value="TreeGrafter"/>
</dbReference>
<dbReference type="SMART" id="SM00255">
    <property type="entry name" value="TIR"/>
    <property type="match status" value="1"/>
</dbReference>
<dbReference type="PROSITE" id="PS50017">
    <property type="entry name" value="DEATH_DOMAIN"/>
    <property type="match status" value="1"/>
</dbReference>
<keyword evidence="3" id="KW-0399">Innate immunity</keyword>
<dbReference type="PROSITE" id="PS50104">
    <property type="entry name" value="TIR"/>
    <property type="match status" value="1"/>
</dbReference>
<proteinExistence type="predicted"/>
<accession>A0A8B8DWU3</accession>
<reference evidence="10" key="2">
    <citation type="submission" date="2025-08" db="UniProtKB">
        <authorList>
            <consortium name="RefSeq"/>
        </authorList>
    </citation>
    <scope>IDENTIFICATION</scope>
    <source>
        <tissue evidence="10">Whole sample</tissue>
    </source>
</reference>
<feature type="domain" description="Death" evidence="7">
    <location>
        <begin position="58"/>
        <end position="123"/>
    </location>
</feature>
<organism evidence="9 10">
    <name type="scientific">Crassostrea virginica</name>
    <name type="common">Eastern oyster</name>
    <dbReference type="NCBI Taxonomy" id="6565"/>
    <lineage>
        <taxon>Eukaryota</taxon>
        <taxon>Metazoa</taxon>
        <taxon>Spiralia</taxon>
        <taxon>Lophotrochozoa</taxon>
        <taxon>Mollusca</taxon>
        <taxon>Bivalvia</taxon>
        <taxon>Autobranchia</taxon>
        <taxon>Pteriomorphia</taxon>
        <taxon>Ostreida</taxon>
        <taxon>Ostreoidea</taxon>
        <taxon>Ostreidae</taxon>
        <taxon>Crassostrea</taxon>
    </lineage>
</organism>
<dbReference type="InterPro" id="IPR011029">
    <property type="entry name" value="DEATH-like_dom_sf"/>
</dbReference>
<dbReference type="Pfam" id="PF13676">
    <property type="entry name" value="TIR_2"/>
    <property type="match status" value="1"/>
</dbReference>
<dbReference type="GO" id="GO:0070976">
    <property type="term" value="F:TIR domain binding"/>
    <property type="evidence" value="ECO:0007669"/>
    <property type="project" value="InterPro"/>
</dbReference>
<keyword evidence="2" id="KW-0963">Cytoplasm</keyword>
<dbReference type="GO" id="GO:0045087">
    <property type="term" value="P:innate immune response"/>
    <property type="evidence" value="ECO:0007669"/>
    <property type="project" value="UniProtKB-KW"/>
</dbReference>
<dbReference type="PANTHER" id="PTHR15079">
    <property type="entry name" value="MYD88"/>
    <property type="match status" value="1"/>
</dbReference>
<keyword evidence="5" id="KW-0395">Inflammatory response</keyword>
<evidence type="ECO:0000259" key="8">
    <source>
        <dbReference type="PROSITE" id="PS50104"/>
    </source>
</evidence>
<evidence type="ECO:0000256" key="1">
    <source>
        <dbReference type="ARBA" id="ARBA00004496"/>
    </source>
</evidence>
<feature type="domain" description="TIR" evidence="8">
    <location>
        <begin position="177"/>
        <end position="312"/>
    </location>
</feature>
<keyword evidence="4" id="KW-0391">Immunity</keyword>
<feature type="region of interest" description="Disordered" evidence="6">
    <location>
        <begin position="379"/>
        <end position="432"/>
    </location>
</feature>
<feature type="compositionally biased region" description="Low complexity" evidence="6">
    <location>
        <begin position="330"/>
        <end position="351"/>
    </location>
</feature>
<dbReference type="AlphaFoldDB" id="A0A8B8DWU3"/>
<evidence type="ECO:0000256" key="5">
    <source>
        <dbReference type="ARBA" id="ARBA00023198"/>
    </source>
</evidence>
<reference evidence="9" key="1">
    <citation type="submission" date="2024-06" db="UniProtKB">
        <authorList>
            <consortium name="RefSeq"/>
        </authorList>
    </citation>
    <scope>NUCLEOTIDE SEQUENCE [LARGE SCALE GENOMIC DNA]</scope>
</reference>
<evidence type="ECO:0000256" key="6">
    <source>
        <dbReference type="SAM" id="MobiDB-lite"/>
    </source>
</evidence>
<feature type="compositionally biased region" description="Polar residues" evidence="6">
    <location>
        <begin position="319"/>
        <end position="329"/>
    </location>
</feature>
<gene>
    <name evidence="10" type="primary">LOC111129875</name>
</gene>